<organismHost>
    <name type="scientific">Homo sapiens</name>
    <name type="common">Human</name>
    <dbReference type="NCBI Taxonomy" id="9606"/>
</organismHost>
<evidence type="ECO:0000313" key="6">
    <source>
        <dbReference type="EMBL" id="APO37604.1"/>
    </source>
</evidence>
<gene>
    <name evidence="5" type="primary">U79</name>
</gene>
<dbReference type="InterPro" id="IPR004138">
    <property type="entry name" value="U79_P34"/>
</dbReference>
<organism evidence="5">
    <name type="scientific">Human herpesvirus 6B</name>
    <name type="common">HHV-6 variant B</name>
    <name type="synonym">Human B lymphotropic virus</name>
    <dbReference type="NCBI Taxonomy" id="32604"/>
    <lineage>
        <taxon>Viruses</taxon>
        <taxon>Duplodnaviria</taxon>
        <taxon>Heunggongvirae</taxon>
        <taxon>Peploviricota</taxon>
        <taxon>Herviviricetes</taxon>
        <taxon>Herpesvirales</taxon>
        <taxon>Orthoherpesviridae</taxon>
        <taxon>Betaherpesvirinae</taxon>
        <taxon>Roseolovirus</taxon>
        <taxon>Roseolovirus humanbeta6b</taxon>
    </lineage>
</organism>
<dbReference type="Pfam" id="PF03064">
    <property type="entry name" value="U79_P34"/>
    <property type="match status" value="1"/>
</dbReference>
<dbReference type="EMBL" id="KY316037">
    <property type="protein sequence ID" value="APO37604.1"/>
    <property type="molecule type" value="Genomic_DNA"/>
</dbReference>
<evidence type="ECO:0000256" key="1">
    <source>
        <dbReference type="ARBA" id="ARBA00004147"/>
    </source>
</evidence>
<dbReference type="GO" id="GO:0042025">
    <property type="term" value="C:host cell nucleus"/>
    <property type="evidence" value="ECO:0007669"/>
    <property type="project" value="UniProtKB-SubCell"/>
</dbReference>
<sequence length="480" mass="55052">MYAEERGYGSFDNVIQAYEQIISQSLHLKRFEFDNGCFIEFLADSGTCETFSKGWISMIYWTSETDSMGSLTVDIGMDEGKCRTYRARGLLLCSKSITSISQNTEGRERILTVSHENGKLQITFVTIAKVSPEHELRNLGDLKFMEKFEKECRALDRKKHDDDHRKRSGKQKEKRKVEDIDKKKEDEKRKQEEKKRNDEDKRPDKKDEFDEPPKEKRQKSHHETKRNLEEQSHEDGIAPTSTTFVNGAVEGALSPCVSIDNHEDQQHDELDKRVYAQGTNREGLSNEDNYGNFQLNKSLEQLRARLVASSGEVVERSLSKLKERLDYVKDNLIKNVLECADVTVPSKCLSKTKHIEQKKQIVFSDCVRSVPVCEIKPFIDMRVFETETTQNARRVRQRTRTTVGSTDGAIGQQRVISGQNRGRARGRGRGRVPRRRNSNLNNLRTQNSAIVIDDSSETENFENAGSFNEDLLATTILETL</sequence>
<accession>A0A219XWM1</accession>
<evidence type="ECO:0000313" key="8">
    <source>
        <dbReference type="EMBL" id="AVK93551.1"/>
    </source>
</evidence>
<feature type="compositionally biased region" description="Basic and acidic residues" evidence="4">
    <location>
        <begin position="225"/>
        <end position="236"/>
    </location>
</feature>
<dbReference type="EMBL" id="MG894369">
    <property type="protein sequence ID" value="AVK93346.1"/>
    <property type="molecule type" value="Genomic_DNA"/>
</dbReference>
<comment type="subcellular location">
    <subcellularLocation>
        <location evidence="1">Host nucleus</location>
    </subcellularLocation>
</comment>
<evidence type="ECO:0000256" key="2">
    <source>
        <dbReference type="ARBA" id="ARBA00006651"/>
    </source>
</evidence>
<reference evidence="7" key="2">
    <citation type="journal article" date="2018" name="Sci. Rep.">
        <title>Whole genome diversity of inherited chromosomally integrated HHV-6 derived from healthy individuals of diverse geographic origin.</title>
        <authorList>
            <person name="Telford M."/>
            <person name="Navarro A."/>
            <person name="Santpere G."/>
        </authorList>
    </citation>
    <scope>NUCLEOTIDE SEQUENCE</scope>
    <source>
        <strain evidence="7">IciHG00362</strain>
        <strain evidence="8">IciHG02016</strain>
    </source>
</reference>
<feature type="compositionally biased region" description="Basic residues" evidence="4">
    <location>
        <begin position="422"/>
        <end position="437"/>
    </location>
</feature>
<name>A0A219XWM1_HHV6H</name>
<comment type="similarity">
    <text evidence="2">Belongs to the herpesviridae U79/UL112 family.</text>
</comment>
<evidence type="ECO:0000313" key="7">
    <source>
        <dbReference type="EMBL" id="AVK93346.1"/>
    </source>
</evidence>
<keyword evidence="3" id="KW-1048">Host nucleus</keyword>
<feature type="region of interest" description="Disordered" evidence="4">
    <location>
        <begin position="155"/>
        <end position="241"/>
    </location>
</feature>
<protein>
    <submittedName>
        <fullName evidence="5">Protein UL112</fullName>
    </submittedName>
    <submittedName>
        <fullName evidence="7">U79</fullName>
    </submittedName>
</protein>
<feature type="region of interest" description="Disordered" evidence="4">
    <location>
        <begin position="417"/>
        <end position="438"/>
    </location>
</feature>
<feature type="compositionally biased region" description="Basic and acidic residues" evidence="4">
    <location>
        <begin position="155"/>
        <end position="165"/>
    </location>
</feature>
<proteinExistence type="inferred from homology"/>
<reference evidence="5" key="1">
    <citation type="submission" date="2016-12" db="EMBL/GenBank/DDBJ databases">
        <title>Most inherited chromosomally-integrated HHV-6 genomes are fully functional and capable of reactivation from human telomeres, despite evidence of ancient ancestry.</title>
        <authorList>
            <person name="Zhang E."/>
            <person name="Bell A.J."/>
            <person name="Wilkie G.S."/>
            <person name="Suarez N.M."/>
            <person name="Veal C."/>
            <person name="Batini C."/>
            <person name="Neumann R."/>
            <person name="Armendariz Castillo I.I."/>
            <person name="Porteous D.J."/>
            <person name="Smith B.H."/>
            <person name="Hocking L."/>
            <person name="Padmanabhan S."/>
            <person name="Jarrett R.F."/>
            <person name="Davison A.J."/>
            <person name="Royle N.J."/>
        </authorList>
    </citation>
    <scope>NUCLEOTIDE SEQUENCE</scope>
    <source>
        <strain evidence="6">HGDP00092</strain>
        <strain evidence="5">HGDP00813</strain>
    </source>
</reference>
<evidence type="ECO:0000256" key="3">
    <source>
        <dbReference type="ARBA" id="ARBA00022562"/>
    </source>
</evidence>
<dbReference type="EMBL" id="KY316036">
    <property type="protein sequence ID" value="APO37518.1"/>
    <property type="molecule type" value="Genomic_DNA"/>
</dbReference>
<feature type="compositionally biased region" description="Basic and acidic residues" evidence="4">
    <location>
        <begin position="175"/>
        <end position="215"/>
    </location>
</feature>
<dbReference type="EMBL" id="MG894372">
    <property type="protein sequence ID" value="AVK93551.1"/>
    <property type="molecule type" value="Genomic_DNA"/>
</dbReference>
<evidence type="ECO:0000313" key="5">
    <source>
        <dbReference type="EMBL" id="APO37518.1"/>
    </source>
</evidence>
<evidence type="ECO:0000256" key="4">
    <source>
        <dbReference type="SAM" id="MobiDB-lite"/>
    </source>
</evidence>